<dbReference type="PANTHER" id="PTHR12360">
    <property type="entry name" value="NUCLEAR TRANSCRIPTION FACTOR, X-BOX BINDING 1 NFX1"/>
    <property type="match status" value="1"/>
</dbReference>
<evidence type="ECO:0000256" key="10">
    <source>
        <dbReference type="PROSITE-ProRule" id="PRU00175"/>
    </source>
</evidence>
<dbReference type="InterPro" id="IPR001841">
    <property type="entry name" value="Znf_RING"/>
</dbReference>
<dbReference type="SUPFAM" id="SSF57850">
    <property type="entry name" value="RING/U-box"/>
    <property type="match status" value="1"/>
</dbReference>
<sequence length="1030" mass="111367">MHRKPSRPRQEWVPRGAFPIPMSIPNPNPNPNPNSRPRRAAQSPSPSDTSIPQLVQEIQDKLSRGTVECMICYDMVRRSAPIWSCSSCYSLFHLHCIRKWARSPTSGDSSAAVASSSSWRCPGCQSVQSTKSDDLSYLCFCGSHRDPPNDLYLTPHSCGEPCRKPLDRSDPGDNEFLDRCPHVCVLPCHPGPCPPCKAFAPRRPCPCGKKTVVRRCSDLTSPLTCGQVCGRLLSCGRHRCEKICHTGSCSPCRVLITASCFCSKKSEVVLCGDMAMKGDASDSDGVFSCDSMCGKRLACGNHDCRDRCHPGPCGECEMLPVKIKTCYCGKLTLLKERESCLDPIPTCSQACEKLLPCGVHQCGETCHAGDCPPCLAKVEQKCRCGSSTQTVECFRVSEEKNRFVCEKLCGKKKGCGRHRCSEKCCPLSKPGGQLAVDDWDPHLCSIPCGKRLQCGQHSCQLLCHSGHCPPCLETIFTDLSCACGKTSIPPPLPCGTPAPSCPHPCLVPQPCGHSAAHTCHFGDCPPCSVPVVKECIGGHLLLRNIPCGSKDIRCNQLCGKTRQCGLHACSRTCHPPPCDSSSGSGSGAKSSCGQVCGAPRRDCKHTCTAACHPSASCPDLRCEFPVTISCSCGRITASVPCGAGGSTSGYHMDTVFEASFIQKLPLPLQPVEADGKKVPLGLRKLTCDEECAKMERKRFLAEAFDITPPNLDALHFGENSNNSELLSDLLRREPKFAMAAEERFKFLVMGKPKGSASSTLRVHVFSHMVKEKRDAIRHMAERWKLTVHTAGWEPKRFVVVQVTPKSKPPARILGAKPGVPVPPPPHPPVFDPLIDMDPRLVVSMLDLPRDADISALVLRFGGECEMVWLNNKNALAVFNDPMRSATALRRLDHGSVYHGAVMIPSNGGASGQPVSNAWGLVQKEGAVASKSSCNPWKKALATESESWGDATLPQWKGNEVPPISASPNRWDVLDSDASSNPVATESMDGQNVTTMVDQNHGSLSSTAQSVSIGGSEVVEEAVDDWEEAYE</sequence>
<evidence type="ECO:0000313" key="14">
    <source>
        <dbReference type="EMBL" id="KAJ0981267.1"/>
    </source>
</evidence>
<gene>
    <name evidence="14" type="ORF">J5N97_009522</name>
</gene>
<dbReference type="InterPro" id="IPR019787">
    <property type="entry name" value="Znf_PHD-finger"/>
</dbReference>
<feature type="region of interest" description="Disordered" evidence="11">
    <location>
        <begin position="995"/>
        <end position="1017"/>
    </location>
</feature>
<evidence type="ECO:0000259" key="12">
    <source>
        <dbReference type="PROSITE" id="PS50016"/>
    </source>
</evidence>
<keyword evidence="8" id="KW-0804">Transcription</keyword>
<dbReference type="PROSITE" id="PS50016">
    <property type="entry name" value="ZF_PHD_2"/>
    <property type="match status" value="1"/>
</dbReference>
<dbReference type="GO" id="GO:0000977">
    <property type="term" value="F:RNA polymerase II transcription regulatory region sequence-specific DNA binding"/>
    <property type="evidence" value="ECO:0007669"/>
    <property type="project" value="TreeGrafter"/>
</dbReference>
<feature type="domain" description="PHD-type" evidence="12">
    <location>
        <begin position="66"/>
        <end position="127"/>
    </location>
</feature>
<dbReference type="SMART" id="SM00438">
    <property type="entry name" value="ZnF_NFX"/>
    <property type="match status" value="9"/>
</dbReference>
<organism evidence="14 15">
    <name type="scientific">Dioscorea zingiberensis</name>
    <dbReference type="NCBI Taxonomy" id="325984"/>
    <lineage>
        <taxon>Eukaryota</taxon>
        <taxon>Viridiplantae</taxon>
        <taxon>Streptophyta</taxon>
        <taxon>Embryophyta</taxon>
        <taxon>Tracheophyta</taxon>
        <taxon>Spermatophyta</taxon>
        <taxon>Magnoliopsida</taxon>
        <taxon>Liliopsida</taxon>
        <taxon>Dioscoreales</taxon>
        <taxon>Dioscoreaceae</taxon>
        <taxon>Dioscorea</taxon>
    </lineage>
</organism>
<evidence type="ECO:0000256" key="11">
    <source>
        <dbReference type="SAM" id="MobiDB-lite"/>
    </source>
</evidence>
<dbReference type="GO" id="GO:0000981">
    <property type="term" value="F:DNA-binding transcription factor activity, RNA polymerase II-specific"/>
    <property type="evidence" value="ECO:0007669"/>
    <property type="project" value="TreeGrafter"/>
</dbReference>
<keyword evidence="6" id="KW-0862">Zinc</keyword>
<evidence type="ECO:0000256" key="8">
    <source>
        <dbReference type="ARBA" id="ARBA00023163"/>
    </source>
</evidence>
<accession>A0A9D5CYX7</accession>
<dbReference type="Proteomes" id="UP001085076">
    <property type="component" value="Miscellaneous, Linkage group lg02"/>
</dbReference>
<feature type="compositionally biased region" description="Pro residues" evidence="11">
    <location>
        <begin position="22"/>
        <end position="34"/>
    </location>
</feature>
<evidence type="ECO:0000256" key="6">
    <source>
        <dbReference type="ARBA" id="ARBA00022833"/>
    </source>
</evidence>
<evidence type="ECO:0000259" key="13">
    <source>
        <dbReference type="PROSITE" id="PS50089"/>
    </source>
</evidence>
<feature type="domain" description="RING-type" evidence="13">
    <location>
        <begin position="69"/>
        <end position="125"/>
    </location>
</feature>
<evidence type="ECO:0000256" key="1">
    <source>
        <dbReference type="ARBA" id="ARBA00004123"/>
    </source>
</evidence>
<comment type="caution">
    <text evidence="14">The sequence shown here is derived from an EMBL/GenBank/DDBJ whole genome shotgun (WGS) entry which is preliminary data.</text>
</comment>
<dbReference type="PANTHER" id="PTHR12360:SF12">
    <property type="entry name" value="TRANSCRIPTIONAL REPRESSOR NF-X1"/>
    <property type="match status" value="1"/>
</dbReference>
<feature type="compositionally biased region" description="Polar residues" evidence="11">
    <location>
        <begin position="995"/>
        <end position="1012"/>
    </location>
</feature>
<keyword evidence="9" id="KW-0539">Nucleus</keyword>
<evidence type="ECO:0000256" key="2">
    <source>
        <dbReference type="ARBA" id="ARBA00007269"/>
    </source>
</evidence>
<keyword evidence="7" id="KW-0805">Transcription regulation</keyword>
<evidence type="ECO:0000256" key="5">
    <source>
        <dbReference type="ARBA" id="ARBA00022771"/>
    </source>
</evidence>
<dbReference type="InterPro" id="IPR056234">
    <property type="entry name" value="RRM_NFXL1"/>
</dbReference>
<keyword evidence="3" id="KW-0479">Metal-binding</keyword>
<dbReference type="InterPro" id="IPR034078">
    <property type="entry name" value="NFX1_fam"/>
</dbReference>
<evidence type="ECO:0000256" key="7">
    <source>
        <dbReference type="ARBA" id="ARBA00023015"/>
    </source>
</evidence>
<dbReference type="GO" id="GO:0005634">
    <property type="term" value="C:nucleus"/>
    <property type="evidence" value="ECO:0007669"/>
    <property type="project" value="UniProtKB-SubCell"/>
</dbReference>
<reference evidence="14" key="2">
    <citation type="journal article" date="2022" name="Hortic Res">
        <title>The genome of Dioscorea zingiberensis sheds light on the biosynthesis, origin and evolution of the medicinally important diosgenin saponins.</title>
        <authorList>
            <person name="Li Y."/>
            <person name="Tan C."/>
            <person name="Li Z."/>
            <person name="Guo J."/>
            <person name="Li S."/>
            <person name="Chen X."/>
            <person name="Wang C."/>
            <person name="Dai X."/>
            <person name="Yang H."/>
            <person name="Song W."/>
            <person name="Hou L."/>
            <person name="Xu J."/>
            <person name="Tong Z."/>
            <person name="Xu A."/>
            <person name="Yuan X."/>
            <person name="Wang W."/>
            <person name="Yang Q."/>
            <person name="Chen L."/>
            <person name="Sun Z."/>
            <person name="Wang K."/>
            <person name="Pan B."/>
            <person name="Chen J."/>
            <person name="Bao Y."/>
            <person name="Liu F."/>
            <person name="Qi X."/>
            <person name="Gang D.R."/>
            <person name="Wen J."/>
            <person name="Li J."/>
        </authorList>
    </citation>
    <scope>NUCLEOTIDE SEQUENCE</scope>
    <source>
        <strain evidence="14">Dzin_1.0</strain>
    </source>
</reference>
<keyword evidence="4" id="KW-0677">Repeat</keyword>
<evidence type="ECO:0000256" key="9">
    <source>
        <dbReference type="ARBA" id="ARBA00023242"/>
    </source>
</evidence>
<dbReference type="Pfam" id="PF24435">
    <property type="entry name" value="RRM_NFXL1"/>
    <property type="match status" value="1"/>
</dbReference>
<evidence type="ECO:0000256" key="3">
    <source>
        <dbReference type="ARBA" id="ARBA00022723"/>
    </source>
</evidence>
<keyword evidence="5 10" id="KW-0863">Zinc-finger</keyword>
<evidence type="ECO:0008006" key="16">
    <source>
        <dbReference type="Google" id="ProtNLM"/>
    </source>
</evidence>
<protein>
    <recommendedName>
        <fullName evidence="16">NF-X1-type zinc finger protein NFXL1</fullName>
    </recommendedName>
</protein>
<dbReference type="GO" id="GO:0008270">
    <property type="term" value="F:zinc ion binding"/>
    <property type="evidence" value="ECO:0007669"/>
    <property type="project" value="UniProtKB-KW"/>
</dbReference>
<dbReference type="CDD" id="cd06008">
    <property type="entry name" value="NF-X1-zinc-finger"/>
    <property type="match status" value="4"/>
</dbReference>
<dbReference type="EMBL" id="JAGGNH010000002">
    <property type="protein sequence ID" value="KAJ0981267.1"/>
    <property type="molecule type" value="Genomic_DNA"/>
</dbReference>
<reference evidence="14" key="1">
    <citation type="submission" date="2021-03" db="EMBL/GenBank/DDBJ databases">
        <authorList>
            <person name="Li Z."/>
            <person name="Yang C."/>
        </authorList>
    </citation>
    <scope>NUCLEOTIDE SEQUENCE</scope>
    <source>
        <strain evidence="14">Dzin_1.0</strain>
        <tissue evidence="14">Leaf</tissue>
    </source>
</reference>
<dbReference type="Pfam" id="PF01422">
    <property type="entry name" value="zf-NF-X1"/>
    <property type="match status" value="8"/>
</dbReference>
<comment type="subcellular location">
    <subcellularLocation>
        <location evidence="1">Nucleus</location>
    </subcellularLocation>
</comment>
<dbReference type="PROSITE" id="PS01359">
    <property type="entry name" value="ZF_PHD_1"/>
    <property type="match status" value="1"/>
</dbReference>
<evidence type="ECO:0000313" key="15">
    <source>
        <dbReference type="Proteomes" id="UP001085076"/>
    </source>
</evidence>
<name>A0A9D5CYX7_9LILI</name>
<dbReference type="PROSITE" id="PS50089">
    <property type="entry name" value="ZF_RING_2"/>
    <property type="match status" value="1"/>
</dbReference>
<feature type="compositionally biased region" description="Polar residues" evidence="11">
    <location>
        <begin position="42"/>
        <end position="52"/>
    </location>
</feature>
<feature type="region of interest" description="Disordered" evidence="11">
    <location>
        <begin position="1"/>
        <end position="52"/>
    </location>
</feature>
<dbReference type="InterPro" id="IPR019786">
    <property type="entry name" value="Zinc_finger_PHD-type_CS"/>
</dbReference>
<dbReference type="InterPro" id="IPR000967">
    <property type="entry name" value="Znf_NFX1"/>
</dbReference>
<dbReference type="OrthoDB" id="6512771at2759"/>
<keyword evidence="15" id="KW-1185">Reference proteome</keyword>
<dbReference type="AlphaFoldDB" id="A0A9D5CYX7"/>
<evidence type="ECO:0000256" key="4">
    <source>
        <dbReference type="ARBA" id="ARBA00022737"/>
    </source>
</evidence>
<proteinExistence type="inferred from homology"/>
<comment type="similarity">
    <text evidence="2">Belongs to the NFX1 family.</text>
</comment>